<evidence type="ECO:0000256" key="1">
    <source>
        <dbReference type="ARBA" id="ARBA00004236"/>
    </source>
</evidence>
<evidence type="ECO:0000256" key="6">
    <source>
        <dbReference type="ARBA" id="ARBA00022737"/>
    </source>
</evidence>
<keyword evidence="8 11" id="KW-0472">Membrane</keyword>
<feature type="binding site" description="covalent" evidence="9">
    <location>
        <position position="369"/>
    </location>
    <ligand>
        <name>heme c</name>
        <dbReference type="ChEBI" id="CHEBI:61717"/>
        <label>3</label>
    </ligand>
</feature>
<dbReference type="GO" id="GO:0020037">
    <property type="term" value="F:heme binding"/>
    <property type="evidence" value="ECO:0007669"/>
    <property type="project" value="InterPro"/>
</dbReference>
<feature type="binding site" description="covalent" evidence="9">
    <location>
        <position position="77"/>
    </location>
    <ligand>
        <name>heme c</name>
        <dbReference type="ChEBI" id="CHEBI:61717"/>
        <label>1</label>
    </ligand>
</feature>
<dbReference type="Gene3D" id="1.10.760.10">
    <property type="entry name" value="Cytochrome c-like domain"/>
    <property type="match status" value="2"/>
</dbReference>
<keyword evidence="2" id="KW-1003">Cell membrane</keyword>
<evidence type="ECO:0000256" key="11">
    <source>
        <dbReference type="SAM" id="Phobius"/>
    </source>
</evidence>
<feature type="transmembrane region" description="Helical" evidence="11">
    <location>
        <begin position="476"/>
        <end position="496"/>
    </location>
</feature>
<evidence type="ECO:0000256" key="9">
    <source>
        <dbReference type="PIRSR" id="PIRSR000018-50"/>
    </source>
</evidence>
<evidence type="ECO:0000256" key="5">
    <source>
        <dbReference type="ARBA" id="ARBA00022729"/>
    </source>
</evidence>
<dbReference type="AlphaFoldDB" id="A0A1H1JLP9"/>
<evidence type="ECO:0000256" key="10">
    <source>
        <dbReference type="PIRSR" id="PIRSR000018-51"/>
    </source>
</evidence>
<evidence type="ECO:0000256" key="8">
    <source>
        <dbReference type="ARBA" id="ARBA00023136"/>
    </source>
</evidence>
<dbReference type="InterPro" id="IPR009056">
    <property type="entry name" value="Cyt_c-like_dom"/>
</dbReference>
<evidence type="ECO:0000313" key="13">
    <source>
        <dbReference type="EMBL" id="SDR50903.1"/>
    </source>
</evidence>
<accession>A0A1H1JLP9</accession>
<dbReference type="InterPro" id="IPR051459">
    <property type="entry name" value="Cytochrome_c-type_DH"/>
</dbReference>
<comment type="cofactor">
    <cofactor evidence="9">
        <name>heme c</name>
        <dbReference type="ChEBI" id="CHEBI:61717"/>
    </cofactor>
    <text evidence="9">Binds 3 heme c groups covalently per subunit.</text>
</comment>
<feature type="binding site" description="axial binding residue" evidence="10">
    <location>
        <position position="229"/>
    </location>
    <ligand>
        <name>heme c</name>
        <dbReference type="ChEBI" id="CHEBI:61717"/>
        <label>2</label>
    </ligand>
    <ligandPart>
        <name>Fe</name>
        <dbReference type="ChEBI" id="CHEBI:18248"/>
    </ligandPart>
</feature>
<sequence>MIDRFFNARRMMDAAAKRSRATLAAIVALGVGGVLSVGISGSAFAQSVANSVTPAAAPDTEAALIHQGHLLAIASDCMACHTVADKGKAFAGGYGIVSPMGTIYSTNITPSKKSGIGNYTEAQFARALREGVRADGAHLYPAMPYTSYVGMTDKDVHALYTYFMKGVDPVDDVPPQTALPFPFSIRQSMIAWNLLFLKNQRFTVDPNKSVEWNRGAYLTNVLAHCSACHTPRNFMMAEDLDRGFSGAQLGPWYAPNITSDPVSGIGAWSDDELVAYLKTGHVDGKNQAAGGMAEAVQNSLQFLSNDDLKSIAVYLRSTAPIRTPGESKPAFAYDGHDSEEASLRGMSSENSIVPPTSGAALFSGYCASCHRADGSGSGDLSYPSLFHNTATGGANPSNLIATILHGVDRKVGDKHVLMPNFGDDSYVQPLTDEQIATISNYVLQRFGNPATTVTAADVAVARQGGQLPLLAWIQPYILPAAGVGVLALLFAVFAVWKRRAQRANSIAGQNAG</sequence>
<feature type="binding site" description="axial binding residue" evidence="10">
    <location>
        <position position="370"/>
    </location>
    <ligand>
        <name>heme c</name>
        <dbReference type="ChEBI" id="CHEBI:61717"/>
        <label>3</label>
    </ligand>
    <ligandPart>
        <name>Fe</name>
        <dbReference type="ChEBI" id="CHEBI:18248"/>
    </ligandPart>
</feature>
<keyword evidence="11" id="KW-0812">Transmembrane</keyword>
<evidence type="ECO:0000313" key="14">
    <source>
        <dbReference type="Proteomes" id="UP000183487"/>
    </source>
</evidence>
<evidence type="ECO:0000256" key="7">
    <source>
        <dbReference type="ARBA" id="ARBA00023004"/>
    </source>
</evidence>
<dbReference type="GO" id="GO:0016614">
    <property type="term" value="F:oxidoreductase activity, acting on CH-OH group of donors"/>
    <property type="evidence" value="ECO:0007669"/>
    <property type="project" value="InterPro"/>
</dbReference>
<dbReference type="Proteomes" id="UP000183487">
    <property type="component" value="Unassembled WGS sequence"/>
</dbReference>
<keyword evidence="3 9" id="KW-0349">Heme</keyword>
<feature type="domain" description="Cytochrome c" evidence="12">
    <location>
        <begin position="63"/>
        <end position="167"/>
    </location>
</feature>
<feature type="binding site" description="covalent" evidence="9">
    <location>
        <position position="228"/>
    </location>
    <ligand>
        <name>heme c</name>
        <dbReference type="ChEBI" id="CHEBI:61717"/>
        <label>2</label>
    </ligand>
</feature>
<proteinExistence type="predicted"/>
<dbReference type="Pfam" id="PF00034">
    <property type="entry name" value="Cytochrom_C"/>
    <property type="match status" value="2"/>
</dbReference>
<evidence type="ECO:0000256" key="2">
    <source>
        <dbReference type="ARBA" id="ARBA00022475"/>
    </source>
</evidence>
<keyword evidence="4 10" id="KW-0479">Metal-binding</keyword>
<feature type="binding site" description="covalent" evidence="9">
    <location>
        <position position="80"/>
    </location>
    <ligand>
        <name>heme c</name>
        <dbReference type="ChEBI" id="CHEBI:61717"/>
        <label>1</label>
    </ligand>
</feature>
<feature type="binding site" description="covalent" evidence="9">
    <location>
        <position position="225"/>
    </location>
    <ligand>
        <name>heme c</name>
        <dbReference type="ChEBI" id="CHEBI:61717"/>
        <label>2</label>
    </ligand>
</feature>
<comment type="subcellular location">
    <subcellularLocation>
        <location evidence="1">Cell membrane</location>
    </subcellularLocation>
</comment>
<name>A0A1H1JLP9_9BURK</name>
<feature type="domain" description="Cytochrome c" evidence="12">
    <location>
        <begin position="210"/>
        <end position="319"/>
    </location>
</feature>
<gene>
    <name evidence="13" type="ORF">SAMN05443245_6787</name>
</gene>
<keyword evidence="6" id="KW-0677">Repeat</keyword>
<feature type="domain" description="Cytochrome c" evidence="12">
    <location>
        <begin position="353"/>
        <end position="446"/>
    </location>
</feature>
<dbReference type="RefSeq" id="WP_253189873.1">
    <property type="nucleotide sequence ID" value="NZ_FNKP01000003.1"/>
</dbReference>
<feature type="binding site" description="covalent" evidence="9">
    <location>
        <position position="366"/>
    </location>
    <ligand>
        <name>heme c</name>
        <dbReference type="ChEBI" id="CHEBI:61717"/>
        <label>3</label>
    </ligand>
</feature>
<organism evidence="13 14">
    <name type="scientific">Paraburkholderia fungorum</name>
    <dbReference type="NCBI Taxonomy" id="134537"/>
    <lineage>
        <taxon>Bacteria</taxon>
        <taxon>Pseudomonadati</taxon>
        <taxon>Pseudomonadota</taxon>
        <taxon>Betaproteobacteria</taxon>
        <taxon>Burkholderiales</taxon>
        <taxon>Burkholderiaceae</taxon>
        <taxon>Paraburkholderia</taxon>
    </lineage>
</organism>
<keyword evidence="14" id="KW-1185">Reference proteome</keyword>
<evidence type="ECO:0000259" key="12">
    <source>
        <dbReference type="PROSITE" id="PS51007"/>
    </source>
</evidence>
<feature type="binding site" description="axial binding residue" evidence="10">
    <location>
        <position position="81"/>
    </location>
    <ligand>
        <name>heme c</name>
        <dbReference type="ChEBI" id="CHEBI:61717"/>
        <label>1</label>
    </ligand>
    <ligandPart>
        <name>Fe</name>
        <dbReference type="ChEBI" id="CHEBI:18248"/>
    </ligandPart>
</feature>
<keyword evidence="11" id="KW-1133">Transmembrane helix</keyword>
<dbReference type="GO" id="GO:0005886">
    <property type="term" value="C:plasma membrane"/>
    <property type="evidence" value="ECO:0007669"/>
    <property type="project" value="UniProtKB-SubCell"/>
</dbReference>
<dbReference type="GO" id="GO:0009055">
    <property type="term" value="F:electron transfer activity"/>
    <property type="evidence" value="ECO:0007669"/>
    <property type="project" value="InterPro"/>
</dbReference>
<dbReference type="EMBL" id="FNKP01000003">
    <property type="protein sequence ID" value="SDR50903.1"/>
    <property type="molecule type" value="Genomic_DNA"/>
</dbReference>
<dbReference type="InterPro" id="IPR014353">
    <property type="entry name" value="Membr-bd_ADH_cyt_c"/>
</dbReference>
<evidence type="ECO:0000256" key="3">
    <source>
        <dbReference type="ARBA" id="ARBA00022617"/>
    </source>
</evidence>
<dbReference type="PIRSF" id="PIRSF000018">
    <property type="entry name" value="Mb_ADH_cyt_c"/>
    <property type="match status" value="1"/>
</dbReference>
<dbReference type="PANTHER" id="PTHR35008:SF8">
    <property type="entry name" value="ALCOHOL DEHYDROGENASE CYTOCHROME C SUBUNIT"/>
    <property type="match status" value="1"/>
</dbReference>
<dbReference type="PROSITE" id="PS51007">
    <property type="entry name" value="CYTC"/>
    <property type="match status" value="3"/>
</dbReference>
<protein>
    <submittedName>
        <fullName evidence="13">Cytochrome c, mono-and diheme variants</fullName>
    </submittedName>
</protein>
<evidence type="ECO:0000256" key="4">
    <source>
        <dbReference type="ARBA" id="ARBA00022723"/>
    </source>
</evidence>
<keyword evidence="5" id="KW-0732">Signal</keyword>
<dbReference type="SUPFAM" id="SSF46626">
    <property type="entry name" value="Cytochrome c"/>
    <property type="match status" value="3"/>
</dbReference>
<dbReference type="GO" id="GO:0005506">
    <property type="term" value="F:iron ion binding"/>
    <property type="evidence" value="ECO:0007669"/>
    <property type="project" value="InterPro"/>
</dbReference>
<reference evidence="14" key="1">
    <citation type="submission" date="2016-10" db="EMBL/GenBank/DDBJ databases">
        <authorList>
            <person name="Varghese N."/>
        </authorList>
    </citation>
    <scope>NUCLEOTIDE SEQUENCE [LARGE SCALE GENOMIC DNA]</scope>
    <source>
        <strain evidence="14">GAS106B</strain>
    </source>
</reference>
<keyword evidence="7 10" id="KW-0408">Iron</keyword>
<dbReference type="PANTHER" id="PTHR35008">
    <property type="entry name" value="BLL4482 PROTEIN-RELATED"/>
    <property type="match status" value="1"/>
</dbReference>
<dbReference type="InterPro" id="IPR036909">
    <property type="entry name" value="Cyt_c-like_dom_sf"/>
</dbReference>